<name>A0A318R0P5_PROMR</name>
<evidence type="ECO:0000313" key="2">
    <source>
        <dbReference type="EMBL" id="PYE01069.1"/>
    </source>
</evidence>
<dbReference type="InterPro" id="IPR045584">
    <property type="entry name" value="Pilin-like"/>
</dbReference>
<dbReference type="SUPFAM" id="SSF54523">
    <property type="entry name" value="Pili subunits"/>
    <property type="match status" value="1"/>
</dbReference>
<dbReference type="Gene3D" id="3.30.700.10">
    <property type="entry name" value="Glycoprotein, Type 4 Pilin"/>
    <property type="match status" value="1"/>
</dbReference>
<keyword evidence="1" id="KW-0812">Transmembrane</keyword>
<dbReference type="Pfam" id="PF07963">
    <property type="entry name" value="N_methyl"/>
    <property type="match status" value="1"/>
</dbReference>
<dbReference type="Proteomes" id="UP000247807">
    <property type="component" value="Unassembled WGS sequence"/>
</dbReference>
<evidence type="ECO:0000313" key="3">
    <source>
        <dbReference type="Proteomes" id="UP000247807"/>
    </source>
</evidence>
<sequence length="157" mass="16756">MLTFQSFLSSPKIRKTLSLKPGDEGFSLIELVVVVAVLAVLSAIAIPSFTSMTTKARNAAAKSTIATIAKECAVRYANAEEDPTFAAVTLNGYDSVLWGTSDTDCSEEEDLVAESSDESKYATYTWTPGVDGGKTCDMTDGLDDEVYELAGCIDGVW</sequence>
<keyword evidence="1" id="KW-0472">Membrane</keyword>
<feature type="transmembrane region" description="Helical" evidence="1">
    <location>
        <begin position="26"/>
        <end position="49"/>
    </location>
</feature>
<dbReference type="RefSeq" id="WP_158466898.1">
    <property type="nucleotide sequence ID" value="NZ_QJUE01000005.1"/>
</dbReference>
<proteinExistence type="predicted"/>
<reference evidence="2 3" key="1">
    <citation type="journal article" date="2018" name="Appl. Environ. Microbiol.">
        <title>Genome rearrangement shapes Prochlorococcus ecological adaptation.</title>
        <authorList>
            <person name="Yan W."/>
            <person name="Wei S."/>
            <person name="Wang Q."/>
            <person name="Xiao X."/>
            <person name="Zeng Q."/>
            <person name="Jiao N."/>
            <person name="Zhang R."/>
        </authorList>
    </citation>
    <scope>NUCLEOTIDE SEQUENCE [LARGE SCALE GENOMIC DNA]</scope>
    <source>
        <strain evidence="2 3">XMU1408</strain>
    </source>
</reference>
<evidence type="ECO:0008006" key="4">
    <source>
        <dbReference type="Google" id="ProtNLM"/>
    </source>
</evidence>
<comment type="caution">
    <text evidence="2">The sequence shown here is derived from an EMBL/GenBank/DDBJ whole genome shotgun (WGS) entry which is preliminary data.</text>
</comment>
<dbReference type="EMBL" id="QJUE01000005">
    <property type="protein sequence ID" value="PYE01069.1"/>
    <property type="molecule type" value="Genomic_DNA"/>
</dbReference>
<gene>
    <name evidence="2" type="ORF">DNJ73_06450</name>
</gene>
<dbReference type="PANTHER" id="PTHR30093">
    <property type="entry name" value="GENERAL SECRETION PATHWAY PROTEIN G"/>
    <property type="match status" value="1"/>
</dbReference>
<protein>
    <recommendedName>
        <fullName evidence="4">Prepilin-type N-terminal cleavage/methylation domain-containing protein</fullName>
    </recommendedName>
</protein>
<dbReference type="InterPro" id="IPR012902">
    <property type="entry name" value="N_methyl_site"/>
</dbReference>
<accession>A0A318R0P5</accession>
<dbReference type="PROSITE" id="PS00409">
    <property type="entry name" value="PROKAR_NTER_METHYL"/>
    <property type="match status" value="1"/>
</dbReference>
<organism evidence="2 3">
    <name type="scientific">Prochlorococcus marinus XMU1408</name>
    <dbReference type="NCBI Taxonomy" id="2213228"/>
    <lineage>
        <taxon>Bacteria</taxon>
        <taxon>Bacillati</taxon>
        <taxon>Cyanobacteriota</taxon>
        <taxon>Cyanophyceae</taxon>
        <taxon>Synechococcales</taxon>
        <taxon>Prochlorococcaceae</taxon>
        <taxon>Prochlorococcus</taxon>
    </lineage>
</organism>
<dbReference type="OrthoDB" id="542179at2"/>
<evidence type="ECO:0000256" key="1">
    <source>
        <dbReference type="SAM" id="Phobius"/>
    </source>
</evidence>
<dbReference type="NCBIfam" id="TIGR02532">
    <property type="entry name" value="IV_pilin_GFxxxE"/>
    <property type="match status" value="1"/>
</dbReference>
<keyword evidence="1" id="KW-1133">Transmembrane helix</keyword>
<dbReference type="AlphaFoldDB" id="A0A318R0P5"/>